<comment type="caution">
    <text evidence="1">The sequence shown here is derived from an EMBL/GenBank/DDBJ whole genome shotgun (WGS) entry which is preliminary data.</text>
</comment>
<evidence type="ECO:0000313" key="2">
    <source>
        <dbReference type="Proteomes" id="UP000836402"/>
    </source>
</evidence>
<keyword evidence="2" id="KW-1185">Reference proteome</keyword>
<accession>A0ABN7J2F3</accession>
<dbReference type="EMBL" id="CAJHJG010005175">
    <property type="protein sequence ID" value="CAD6948137.1"/>
    <property type="molecule type" value="Genomic_DNA"/>
</dbReference>
<proteinExistence type="predicted"/>
<organism evidence="1 2">
    <name type="scientific">Tilletia caries</name>
    <name type="common">wheat bunt fungus</name>
    <dbReference type="NCBI Taxonomy" id="13290"/>
    <lineage>
        <taxon>Eukaryota</taxon>
        <taxon>Fungi</taxon>
        <taxon>Dikarya</taxon>
        <taxon>Basidiomycota</taxon>
        <taxon>Ustilaginomycotina</taxon>
        <taxon>Exobasidiomycetes</taxon>
        <taxon>Tilletiales</taxon>
        <taxon>Tilletiaceae</taxon>
        <taxon>Tilletia</taxon>
    </lineage>
</organism>
<sequence length="217" mass="23922">MRILVTDINADFQLGLCTHTPAWGGTPTFFGHPHRTPGPTCFAHVRPRPMNIDHPFRILLVVLPLLVRHAPPILLQANGPSLALRHDWLALLRRYYTVFRQYAFTDVYCPVACGDNPKTKHGLYNQCINRCNDCDLAGNKGWLPSELGSHPLQFPSCAGACKGKEPGCIDGCYKAQATCSPLGSDKQGDFCPQNIELCVVDCKKTRPGRPGQCISHS</sequence>
<gene>
    <name evidence="1" type="ORF">JKIAZH3_G4097</name>
</gene>
<name>A0ABN7J2F3_9BASI</name>
<dbReference type="Proteomes" id="UP000836402">
    <property type="component" value="Unassembled WGS sequence"/>
</dbReference>
<protein>
    <submittedName>
        <fullName evidence="1">Uncharacterized protein</fullName>
    </submittedName>
</protein>
<evidence type="ECO:0000313" key="1">
    <source>
        <dbReference type="EMBL" id="CAD6948137.1"/>
    </source>
</evidence>
<reference evidence="1" key="1">
    <citation type="submission" date="2020-10" db="EMBL/GenBank/DDBJ databases">
        <authorList>
            <person name="Sedaghatjoo S."/>
        </authorList>
    </citation>
    <scope>NUCLEOTIDE SEQUENCE</scope>
    <source>
        <strain evidence="1">AZH3</strain>
    </source>
</reference>